<accession>A0A7J7LSD9</accession>
<sequence>MSDYWHVVLEAPKKLTRDVDAYEDPLVFKGTMHEGSLDLALAREVMDEEEERTEGSWVDIAQIEGKKVISFDENAQPIGENGAKFVSNIGGLMRIHL</sequence>
<dbReference type="AlphaFoldDB" id="A0A7J7LSD9"/>
<dbReference type="EMBL" id="JACGCM010002050">
    <property type="protein sequence ID" value="KAF6145571.1"/>
    <property type="molecule type" value="Genomic_DNA"/>
</dbReference>
<keyword evidence="2" id="KW-1185">Reference proteome</keyword>
<protein>
    <submittedName>
        <fullName evidence="1">Uncharacterized protein</fullName>
    </submittedName>
</protein>
<dbReference type="Proteomes" id="UP000541444">
    <property type="component" value="Unassembled WGS sequence"/>
</dbReference>
<evidence type="ECO:0000313" key="2">
    <source>
        <dbReference type="Proteomes" id="UP000541444"/>
    </source>
</evidence>
<proteinExistence type="predicted"/>
<evidence type="ECO:0000313" key="1">
    <source>
        <dbReference type="EMBL" id="KAF6145571.1"/>
    </source>
</evidence>
<reference evidence="1 2" key="1">
    <citation type="journal article" date="2020" name="IScience">
        <title>Genome Sequencing of the Endangered Kingdonia uniflora (Circaeasteraceae, Ranunculales) Reveals Potential Mechanisms of Evolutionary Specialization.</title>
        <authorList>
            <person name="Sun Y."/>
            <person name="Deng T."/>
            <person name="Zhang A."/>
            <person name="Moore M.J."/>
            <person name="Landis J.B."/>
            <person name="Lin N."/>
            <person name="Zhang H."/>
            <person name="Zhang X."/>
            <person name="Huang J."/>
            <person name="Zhang X."/>
            <person name="Sun H."/>
            <person name="Wang H."/>
        </authorList>
    </citation>
    <scope>NUCLEOTIDE SEQUENCE [LARGE SCALE GENOMIC DNA]</scope>
    <source>
        <strain evidence="1">TB1705</strain>
        <tissue evidence="1">Leaf</tissue>
    </source>
</reference>
<gene>
    <name evidence="1" type="ORF">GIB67_037604</name>
</gene>
<organism evidence="1 2">
    <name type="scientific">Kingdonia uniflora</name>
    <dbReference type="NCBI Taxonomy" id="39325"/>
    <lineage>
        <taxon>Eukaryota</taxon>
        <taxon>Viridiplantae</taxon>
        <taxon>Streptophyta</taxon>
        <taxon>Embryophyta</taxon>
        <taxon>Tracheophyta</taxon>
        <taxon>Spermatophyta</taxon>
        <taxon>Magnoliopsida</taxon>
        <taxon>Ranunculales</taxon>
        <taxon>Circaeasteraceae</taxon>
        <taxon>Kingdonia</taxon>
    </lineage>
</organism>
<comment type="caution">
    <text evidence="1">The sequence shown here is derived from an EMBL/GenBank/DDBJ whole genome shotgun (WGS) entry which is preliminary data.</text>
</comment>
<name>A0A7J7LSD9_9MAGN</name>